<name>A0A5Q0QCU4_9SPHI</name>
<dbReference type="EMBL" id="CP045652">
    <property type="protein sequence ID" value="QGA27655.1"/>
    <property type="molecule type" value="Genomic_DNA"/>
</dbReference>
<dbReference type="InterPro" id="IPR011006">
    <property type="entry name" value="CheY-like_superfamily"/>
</dbReference>
<dbReference type="SUPFAM" id="SSF52172">
    <property type="entry name" value="CheY-like"/>
    <property type="match status" value="1"/>
</dbReference>
<gene>
    <name evidence="3" type="ORF">GFH32_15595</name>
</gene>
<evidence type="ECO:0000256" key="1">
    <source>
        <dbReference type="PROSITE-ProRule" id="PRU00169"/>
    </source>
</evidence>
<reference evidence="3 4" key="1">
    <citation type="submission" date="2019-10" db="EMBL/GenBank/DDBJ databases">
        <authorList>
            <person name="Dong K."/>
        </authorList>
    </citation>
    <scope>NUCLEOTIDE SEQUENCE [LARGE SCALE GENOMIC DNA]</scope>
    <source>
        <strain evidence="4">dk4302</strain>
    </source>
</reference>
<feature type="domain" description="Response regulatory" evidence="2">
    <location>
        <begin position="5"/>
        <end position="124"/>
    </location>
</feature>
<sequence length="126" mass="13959">MKSINVALIDDNAICRELLKMVLRAVPDYEFNILFEAESLVGIEENADFQDELDVILLDIMMPEIDGVTGIPILQNLFPSSSIIMVSDVENPEVKQNCIDRGATSYVIKNTVQSKLAAEIIANCNN</sequence>
<dbReference type="Pfam" id="PF00072">
    <property type="entry name" value="Response_reg"/>
    <property type="match status" value="1"/>
</dbReference>
<keyword evidence="4" id="KW-1185">Reference proteome</keyword>
<dbReference type="PANTHER" id="PTHR45566:SF2">
    <property type="entry name" value="NARL SUBFAMILY"/>
    <property type="match status" value="1"/>
</dbReference>
<dbReference type="PANTHER" id="PTHR45566">
    <property type="entry name" value="HTH-TYPE TRANSCRIPTIONAL REGULATOR YHJB-RELATED"/>
    <property type="match status" value="1"/>
</dbReference>
<proteinExistence type="predicted"/>
<dbReference type="AlphaFoldDB" id="A0A5Q0QCU4"/>
<dbReference type="GO" id="GO:0000160">
    <property type="term" value="P:phosphorelay signal transduction system"/>
    <property type="evidence" value="ECO:0007669"/>
    <property type="project" value="InterPro"/>
</dbReference>
<dbReference type="CDD" id="cd17535">
    <property type="entry name" value="REC_NarL-like"/>
    <property type="match status" value="1"/>
</dbReference>
<organism evidence="3 4">
    <name type="scientific">Sphingobacterium zhuxiongii</name>
    <dbReference type="NCBI Taxonomy" id="2662364"/>
    <lineage>
        <taxon>Bacteria</taxon>
        <taxon>Pseudomonadati</taxon>
        <taxon>Bacteroidota</taxon>
        <taxon>Sphingobacteriia</taxon>
        <taxon>Sphingobacteriales</taxon>
        <taxon>Sphingobacteriaceae</taxon>
        <taxon>Sphingobacterium</taxon>
    </lineage>
</organism>
<feature type="modified residue" description="4-aspartylphosphate" evidence="1">
    <location>
        <position position="59"/>
    </location>
</feature>
<dbReference type="InterPro" id="IPR051015">
    <property type="entry name" value="EvgA-like"/>
</dbReference>
<dbReference type="InterPro" id="IPR058245">
    <property type="entry name" value="NreC/VraR/RcsB-like_REC"/>
</dbReference>
<accession>A0A5Q0QCU4</accession>
<dbReference type="Gene3D" id="3.40.50.2300">
    <property type="match status" value="1"/>
</dbReference>
<dbReference type="KEGG" id="sphe:GFH32_15595"/>
<evidence type="ECO:0000313" key="4">
    <source>
        <dbReference type="Proteomes" id="UP000326921"/>
    </source>
</evidence>
<dbReference type="RefSeq" id="WP_153512482.1">
    <property type="nucleotide sequence ID" value="NZ_CP045652.1"/>
</dbReference>
<protein>
    <submittedName>
        <fullName evidence="3">Response regulator</fullName>
    </submittedName>
</protein>
<evidence type="ECO:0000259" key="2">
    <source>
        <dbReference type="PROSITE" id="PS50110"/>
    </source>
</evidence>
<keyword evidence="1" id="KW-0597">Phosphoprotein</keyword>
<evidence type="ECO:0000313" key="3">
    <source>
        <dbReference type="EMBL" id="QGA27655.1"/>
    </source>
</evidence>
<dbReference type="Proteomes" id="UP000326921">
    <property type="component" value="Chromosome"/>
</dbReference>
<dbReference type="SMART" id="SM00448">
    <property type="entry name" value="REC"/>
    <property type="match status" value="1"/>
</dbReference>
<dbReference type="PROSITE" id="PS50110">
    <property type="entry name" value="RESPONSE_REGULATORY"/>
    <property type="match status" value="1"/>
</dbReference>
<dbReference type="InterPro" id="IPR001789">
    <property type="entry name" value="Sig_transdc_resp-reg_receiver"/>
</dbReference>